<feature type="transmembrane region" description="Helical" evidence="8">
    <location>
        <begin position="12"/>
        <end position="32"/>
    </location>
</feature>
<comment type="similarity">
    <text evidence="2">Belongs to the AzlC family.</text>
</comment>
<dbReference type="PANTHER" id="PTHR34979">
    <property type="entry name" value="INNER MEMBRANE PROTEIN YGAZ"/>
    <property type="match status" value="1"/>
</dbReference>
<evidence type="ECO:0000256" key="8">
    <source>
        <dbReference type="SAM" id="Phobius"/>
    </source>
</evidence>
<keyword evidence="10" id="KW-1185">Reference proteome</keyword>
<dbReference type="RefSeq" id="WP_164625785.1">
    <property type="nucleotide sequence ID" value="NZ_JAAIVJ010000006.1"/>
</dbReference>
<protein>
    <submittedName>
        <fullName evidence="9">Branched-chain amino acid ABC transporter permease</fullName>
    </submittedName>
</protein>
<accession>A0A6M0QTT5</accession>
<reference evidence="9 10" key="1">
    <citation type="submission" date="2020-02" db="EMBL/GenBank/DDBJ databases">
        <authorList>
            <person name="Chen W.-M."/>
        </authorList>
    </citation>
    <scope>NUCLEOTIDE SEQUENCE [LARGE SCALE GENOMIC DNA]</scope>
    <source>
        <strain evidence="9 10">KMS-5</strain>
    </source>
</reference>
<gene>
    <name evidence="9" type="ORF">G4Z14_11330</name>
</gene>
<dbReference type="Proteomes" id="UP000477782">
    <property type="component" value="Unassembled WGS sequence"/>
</dbReference>
<keyword evidence="3" id="KW-0813">Transport</keyword>
<feature type="transmembrane region" description="Helical" evidence="8">
    <location>
        <begin position="101"/>
        <end position="121"/>
    </location>
</feature>
<evidence type="ECO:0000256" key="5">
    <source>
        <dbReference type="ARBA" id="ARBA00022692"/>
    </source>
</evidence>
<evidence type="ECO:0000256" key="6">
    <source>
        <dbReference type="ARBA" id="ARBA00022989"/>
    </source>
</evidence>
<dbReference type="Pfam" id="PF03591">
    <property type="entry name" value="AzlC"/>
    <property type="match status" value="1"/>
</dbReference>
<dbReference type="GO" id="GO:1903785">
    <property type="term" value="P:L-valine transmembrane transport"/>
    <property type="evidence" value="ECO:0007669"/>
    <property type="project" value="TreeGrafter"/>
</dbReference>
<keyword evidence="4" id="KW-1003">Cell membrane</keyword>
<dbReference type="InterPro" id="IPR011606">
    <property type="entry name" value="Brnchd-chn_aa_trnsp_permease"/>
</dbReference>
<evidence type="ECO:0000256" key="1">
    <source>
        <dbReference type="ARBA" id="ARBA00004651"/>
    </source>
</evidence>
<dbReference type="EMBL" id="JAAIVJ010000006">
    <property type="protein sequence ID" value="NEY90890.1"/>
    <property type="molecule type" value="Genomic_DNA"/>
</dbReference>
<keyword evidence="5 8" id="KW-0812">Transmembrane</keyword>
<keyword evidence="6 8" id="KW-1133">Transmembrane helix</keyword>
<name>A0A6M0QTT5_9RHOB</name>
<feature type="transmembrane region" description="Helical" evidence="8">
    <location>
        <begin position="44"/>
        <end position="62"/>
    </location>
</feature>
<keyword evidence="7 8" id="KW-0472">Membrane</keyword>
<comment type="caution">
    <text evidence="9">The sequence shown here is derived from an EMBL/GenBank/DDBJ whole genome shotgun (WGS) entry which is preliminary data.</text>
</comment>
<feature type="transmembrane region" description="Helical" evidence="8">
    <location>
        <begin position="69"/>
        <end position="89"/>
    </location>
</feature>
<evidence type="ECO:0000256" key="3">
    <source>
        <dbReference type="ARBA" id="ARBA00022448"/>
    </source>
</evidence>
<dbReference type="PANTHER" id="PTHR34979:SF1">
    <property type="entry name" value="INNER MEMBRANE PROTEIN YGAZ"/>
    <property type="match status" value="1"/>
</dbReference>
<feature type="transmembrane region" description="Helical" evidence="8">
    <location>
        <begin position="165"/>
        <end position="183"/>
    </location>
</feature>
<evidence type="ECO:0000313" key="10">
    <source>
        <dbReference type="Proteomes" id="UP000477782"/>
    </source>
</evidence>
<proteinExistence type="inferred from homology"/>
<evidence type="ECO:0000256" key="4">
    <source>
        <dbReference type="ARBA" id="ARBA00022475"/>
    </source>
</evidence>
<dbReference type="AlphaFoldDB" id="A0A6M0QTT5"/>
<dbReference type="GO" id="GO:0005886">
    <property type="term" value="C:plasma membrane"/>
    <property type="evidence" value="ECO:0007669"/>
    <property type="project" value="UniProtKB-SubCell"/>
</dbReference>
<evidence type="ECO:0000256" key="2">
    <source>
        <dbReference type="ARBA" id="ARBA00010735"/>
    </source>
</evidence>
<organism evidence="9 10">
    <name type="scientific">Tabrizicola oligotrophica</name>
    <dbReference type="NCBI Taxonomy" id="2710650"/>
    <lineage>
        <taxon>Bacteria</taxon>
        <taxon>Pseudomonadati</taxon>
        <taxon>Pseudomonadota</taxon>
        <taxon>Alphaproteobacteria</taxon>
        <taxon>Rhodobacterales</taxon>
        <taxon>Paracoccaceae</taxon>
        <taxon>Tabrizicola</taxon>
    </lineage>
</organism>
<sequence length="232" mass="24299">MSSSRKAFFRGAAHALPFFVVIVPFAMLFGVLSSEAGLGPWETQIFSIAVFAGASQLAALQLMQDQAPLLVILATGIAVNLRMMMYSVALTPHLGGAPLGIRATIAYFLVDQSFALSLAEFDKRAGLTLPEKVAYFFGTIAPITAIWNVATAVGVQMGRAVPESWGLDFAMPITFIGMTAAMLRTVPHGVAMVVSVGVTLVLWAMPYGTGLLVGAAAGMAAGAIAESWKDNG</sequence>
<comment type="subcellular location">
    <subcellularLocation>
        <location evidence="1">Cell membrane</location>
        <topology evidence="1">Multi-pass membrane protein</topology>
    </subcellularLocation>
</comment>
<evidence type="ECO:0000313" key="9">
    <source>
        <dbReference type="EMBL" id="NEY90890.1"/>
    </source>
</evidence>
<feature type="transmembrane region" description="Helical" evidence="8">
    <location>
        <begin position="133"/>
        <end position="153"/>
    </location>
</feature>
<evidence type="ECO:0000256" key="7">
    <source>
        <dbReference type="ARBA" id="ARBA00023136"/>
    </source>
</evidence>